<proteinExistence type="predicted"/>
<dbReference type="AlphaFoldDB" id="A0AAI9YIZ5"/>
<keyword evidence="2" id="KW-1185">Reference proteome</keyword>
<comment type="caution">
    <text evidence="1">The sequence shown here is derived from an EMBL/GenBank/DDBJ whole genome shotgun (WGS) entry which is preliminary data.</text>
</comment>
<dbReference type="GeneID" id="85346747"/>
<protein>
    <submittedName>
        <fullName evidence="1">Uncharacterized protein</fullName>
    </submittedName>
</protein>
<evidence type="ECO:0000313" key="2">
    <source>
        <dbReference type="Proteomes" id="UP001240678"/>
    </source>
</evidence>
<reference evidence="1 2" key="1">
    <citation type="submission" date="2016-10" db="EMBL/GenBank/DDBJ databases">
        <title>The genome sequence of Colletotrichum fioriniae PJ7.</title>
        <authorList>
            <person name="Baroncelli R."/>
        </authorList>
    </citation>
    <scope>NUCLEOTIDE SEQUENCE [LARGE SCALE GENOMIC DNA]</scope>
    <source>
        <strain evidence="1 2">IMI 309622</strain>
    </source>
</reference>
<evidence type="ECO:0000313" key="1">
    <source>
        <dbReference type="EMBL" id="KAK1511296.1"/>
    </source>
</evidence>
<sequence>MTQGTLRTQMLLRQPQASGVSCQPALVLA</sequence>
<name>A0AAI9YIZ5_9PEZI</name>
<accession>A0AAI9YIZ5</accession>
<dbReference type="RefSeq" id="XP_060306385.1">
    <property type="nucleotide sequence ID" value="XM_060463200.1"/>
</dbReference>
<dbReference type="EMBL" id="MOOE01000022">
    <property type="protein sequence ID" value="KAK1511296.1"/>
    <property type="molecule type" value="Genomic_DNA"/>
</dbReference>
<organism evidence="1 2">
    <name type="scientific">Colletotrichum costaricense</name>
    <dbReference type="NCBI Taxonomy" id="1209916"/>
    <lineage>
        <taxon>Eukaryota</taxon>
        <taxon>Fungi</taxon>
        <taxon>Dikarya</taxon>
        <taxon>Ascomycota</taxon>
        <taxon>Pezizomycotina</taxon>
        <taxon>Sordariomycetes</taxon>
        <taxon>Hypocreomycetidae</taxon>
        <taxon>Glomerellales</taxon>
        <taxon>Glomerellaceae</taxon>
        <taxon>Colletotrichum</taxon>
        <taxon>Colletotrichum acutatum species complex</taxon>
    </lineage>
</organism>
<gene>
    <name evidence="1" type="ORF">CCOS01_15058</name>
</gene>
<dbReference type="Proteomes" id="UP001240678">
    <property type="component" value="Unassembled WGS sequence"/>
</dbReference>